<dbReference type="RefSeq" id="WP_344739081.1">
    <property type="nucleotide sequence ID" value="NZ_BAAAYU010000005.1"/>
</dbReference>
<feature type="domain" description="Alpha/beta hydrolase fold-5" evidence="2">
    <location>
        <begin position="150"/>
        <end position="314"/>
    </location>
</feature>
<evidence type="ECO:0000313" key="4">
    <source>
        <dbReference type="Proteomes" id="UP001501697"/>
    </source>
</evidence>
<evidence type="ECO:0000256" key="1">
    <source>
        <dbReference type="SAM" id="Phobius"/>
    </source>
</evidence>
<gene>
    <name evidence="3" type="ORF">GCM10022200_25030</name>
</gene>
<reference evidence="4" key="1">
    <citation type="journal article" date="2019" name="Int. J. Syst. Evol. Microbiol.">
        <title>The Global Catalogue of Microorganisms (GCM) 10K type strain sequencing project: providing services to taxonomists for standard genome sequencing and annotation.</title>
        <authorList>
            <consortium name="The Broad Institute Genomics Platform"/>
            <consortium name="The Broad Institute Genome Sequencing Center for Infectious Disease"/>
            <person name="Wu L."/>
            <person name="Ma J."/>
        </authorList>
    </citation>
    <scope>NUCLEOTIDE SEQUENCE [LARGE SCALE GENOMIC DNA]</scope>
    <source>
        <strain evidence="4">JCM 16544</strain>
    </source>
</reference>
<evidence type="ECO:0000313" key="3">
    <source>
        <dbReference type="EMBL" id="GAA3640377.1"/>
    </source>
</evidence>
<dbReference type="EMBL" id="BAAAYU010000005">
    <property type="protein sequence ID" value="GAA3640377.1"/>
    <property type="molecule type" value="Genomic_DNA"/>
</dbReference>
<keyword evidence="4" id="KW-1185">Reference proteome</keyword>
<dbReference type="InterPro" id="IPR029059">
    <property type="entry name" value="AB_hydrolase_5"/>
</dbReference>
<name>A0ABP7AUG3_9MICO</name>
<dbReference type="Pfam" id="PF12695">
    <property type="entry name" value="Abhydrolase_5"/>
    <property type="match status" value="1"/>
</dbReference>
<protein>
    <recommendedName>
        <fullName evidence="2">Alpha/beta hydrolase fold-5 domain-containing protein</fullName>
    </recommendedName>
</protein>
<keyword evidence="1" id="KW-1133">Transmembrane helix</keyword>
<accession>A0ABP7AUG3</accession>
<sequence length="332" mass="33962">MAESGLDAPAPDPTADAAYAPRRDAVSWVAFGVAVVAIAVVAWACVTEWGGIVHGHPAYAILLAVTLAGAATTIMLTLRRRVRRPGWRRALRIVGIVLALGWIALMAWLRPYSAEEPAVSAMAGDATVTVTDSATRIVMTPAEPVDGPALLFQPGALVDPRAYAAVLRPIAEAGHTVVIAKQPLGIAFLALGALDDAREAVPDADAWIIGGHSLGGTFAAIQADDADADASSPAVGLLLYASYPAGDISGSLSAAAMSVSGSQDGLSTPAKIDASRDDLPPDTVFVVIDGASHAQFGDYGPQAGDGTPTISHDDARAQISAATLAFFAAQPR</sequence>
<dbReference type="SUPFAM" id="SSF53474">
    <property type="entry name" value="alpha/beta-Hydrolases"/>
    <property type="match status" value="1"/>
</dbReference>
<feature type="transmembrane region" description="Helical" evidence="1">
    <location>
        <begin position="90"/>
        <end position="109"/>
    </location>
</feature>
<organism evidence="3 4">
    <name type="scientific">Microbacterium awajiense</name>
    <dbReference type="NCBI Taxonomy" id="415214"/>
    <lineage>
        <taxon>Bacteria</taxon>
        <taxon>Bacillati</taxon>
        <taxon>Actinomycetota</taxon>
        <taxon>Actinomycetes</taxon>
        <taxon>Micrococcales</taxon>
        <taxon>Microbacteriaceae</taxon>
        <taxon>Microbacterium</taxon>
    </lineage>
</organism>
<dbReference type="Proteomes" id="UP001501697">
    <property type="component" value="Unassembled WGS sequence"/>
</dbReference>
<evidence type="ECO:0000259" key="2">
    <source>
        <dbReference type="Pfam" id="PF12695"/>
    </source>
</evidence>
<comment type="caution">
    <text evidence="3">The sequence shown here is derived from an EMBL/GenBank/DDBJ whole genome shotgun (WGS) entry which is preliminary data.</text>
</comment>
<keyword evidence="1" id="KW-0812">Transmembrane</keyword>
<proteinExistence type="predicted"/>
<dbReference type="InterPro" id="IPR029058">
    <property type="entry name" value="AB_hydrolase_fold"/>
</dbReference>
<dbReference type="Gene3D" id="3.40.50.1820">
    <property type="entry name" value="alpha/beta hydrolase"/>
    <property type="match status" value="1"/>
</dbReference>
<feature type="transmembrane region" description="Helical" evidence="1">
    <location>
        <begin position="28"/>
        <end position="52"/>
    </location>
</feature>
<keyword evidence="1" id="KW-0472">Membrane</keyword>
<feature type="transmembrane region" description="Helical" evidence="1">
    <location>
        <begin position="58"/>
        <end position="78"/>
    </location>
</feature>